<keyword evidence="2" id="KW-1185">Reference proteome</keyword>
<dbReference type="Proteomes" id="UP000195442">
    <property type="component" value="Unassembled WGS sequence"/>
</dbReference>
<sequence length="54" mass="6003">MVSEKNSLKLRWLSSVLIPSEQGMVSESLIGNQFGSLTVLIPSEQGMVSELCYW</sequence>
<organism evidence="1 2">
    <name type="scientific">Crenothrix polyspora</name>
    <dbReference type="NCBI Taxonomy" id="360316"/>
    <lineage>
        <taxon>Bacteria</taxon>
        <taxon>Pseudomonadati</taxon>
        <taxon>Pseudomonadota</taxon>
        <taxon>Gammaproteobacteria</taxon>
        <taxon>Methylococcales</taxon>
        <taxon>Crenotrichaceae</taxon>
        <taxon>Crenothrix</taxon>
    </lineage>
</organism>
<name>A0A1R4H0X7_9GAMM</name>
<dbReference type="EMBL" id="FUKJ01000045">
    <property type="protein sequence ID" value="SJM89897.1"/>
    <property type="molecule type" value="Genomic_DNA"/>
</dbReference>
<evidence type="ECO:0000313" key="1">
    <source>
        <dbReference type="EMBL" id="SJM89897.1"/>
    </source>
</evidence>
<dbReference type="AlphaFoldDB" id="A0A1R4H0X7"/>
<evidence type="ECO:0000313" key="2">
    <source>
        <dbReference type="Proteomes" id="UP000195442"/>
    </source>
</evidence>
<proteinExistence type="predicted"/>
<accession>A0A1R4H0X7</accession>
<protein>
    <submittedName>
        <fullName evidence="1">Uncharacterized protein</fullName>
    </submittedName>
</protein>
<reference evidence="2" key="1">
    <citation type="submission" date="2017-02" db="EMBL/GenBank/DDBJ databases">
        <authorList>
            <person name="Daims H."/>
        </authorList>
    </citation>
    <scope>NUCLEOTIDE SEQUENCE [LARGE SCALE GENOMIC DNA]</scope>
</reference>
<gene>
    <name evidence="1" type="ORF">CRENPOLYSF2_1390011</name>
</gene>